<dbReference type="SMART" id="SM00870">
    <property type="entry name" value="Asparaginase"/>
    <property type="match status" value="1"/>
</dbReference>
<dbReference type="InterPro" id="IPR036152">
    <property type="entry name" value="Asp/glu_Ase-like_sf"/>
</dbReference>
<dbReference type="PANTHER" id="PTHR11707">
    <property type="entry name" value="L-ASPARAGINASE"/>
    <property type="match status" value="1"/>
</dbReference>
<dbReference type="EC" id="3.5.1.1" evidence="4"/>
<dbReference type="InterPro" id="IPR006034">
    <property type="entry name" value="Asparaginase/glutaminase-like"/>
</dbReference>
<gene>
    <name evidence="4" type="ORF">CARN2_3183</name>
</gene>
<evidence type="ECO:0000259" key="3">
    <source>
        <dbReference type="Pfam" id="PF00710"/>
    </source>
</evidence>
<proteinExistence type="inferred from homology"/>
<protein>
    <submittedName>
        <fullName evidence="4">Putative L-asparaginase</fullName>
        <ecNumber evidence="4">3.5.1.1</ecNumber>
    </submittedName>
</protein>
<comment type="similarity">
    <text evidence="1">Belongs to the asparaginase 1 family.</text>
</comment>
<dbReference type="CDD" id="cd08964">
    <property type="entry name" value="L-asparaginase_II"/>
    <property type="match status" value="1"/>
</dbReference>
<dbReference type="InterPro" id="IPR027474">
    <property type="entry name" value="L-asparaginase_N"/>
</dbReference>
<dbReference type="InterPro" id="IPR004550">
    <property type="entry name" value="AsnASE_II"/>
</dbReference>
<reference evidence="4" key="1">
    <citation type="submission" date="2009-10" db="EMBL/GenBank/DDBJ databases">
        <title>Diversity of trophic interactions inside an arsenic-rich microbial ecosystem.</title>
        <authorList>
            <person name="Bertin P.N."/>
            <person name="Heinrich-Salmeron A."/>
            <person name="Pelletier E."/>
            <person name="Goulhen-Chollet F."/>
            <person name="Arsene-Ploetze F."/>
            <person name="Gallien S."/>
            <person name="Calteau A."/>
            <person name="Vallenet D."/>
            <person name="Casiot C."/>
            <person name="Chane-Woon-Ming B."/>
            <person name="Giloteaux L."/>
            <person name="Barakat M."/>
            <person name="Bonnefoy V."/>
            <person name="Bruneel O."/>
            <person name="Chandler M."/>
            <person name="Cleiss J."/>
            <person name="Duran R."/>
            <person name="Elbaz-Poulichet F."/>
            <person name="Fonknechten N."/>
            <person name="Lauga B."/>
            <person name="Mornico D."/>
            <person name="Ortet P."/>
            <person name="Schaeffer C."/>
            <person name="Siguier P."/>
            <person name="Alexander Thil Smith A."/>
            <person name="Van Dorsselaer A."/>
            <person name="Weissenbach J."/>
            <person name="Medigue C."/>
            <person name="Le Paslier D."/>
        </authorList>
    </citation>
    <scope>NUCLEOTIDE SEQUENCE</scope>
</reference>
<dbReference type="GO" id="GO:0006528">
    <property type="term" value="P:asparagine metabolic process"/>
    <property type="evidence" value="ECO:0007669"/>
    <property type="project" value="InterPro"/>
</dbReference>
<dbReference type="PANTHER" id="PTHR11707:SF28">
    <property type="entry name" value="60 KDA LYSOPHOSPHOLIPASE"/>
    <property type="match status" value="1"/>
</dbReference>
<dbReference type="SUPFAM" id="SSF53774">
    <property type="entry name" value="Glutaminase/Asparaginase"/>
    <property type="match status" value="1"/>
</dbReference>
<sequence length="314" mass="32222">MLGTGGTIAGVSTAHPAQAGYRAGVLDIAALVAAAPGIEQLASLQAEQIASIDSKDMGTAVWVQLASRIRDGLQQDDVAGCVVTHGSDTLEETAYFLHCVLPAGKPVVLTAAMRPATALSADGPRNLYDAVQVAASPQARGLGVVCVLHGRIHSACDVSKAQPTAVDAFSSGERGPLGFVGAQGVQITRQLPSQPPGQLPQTPWQPPRGSWPRVELVHSHAGADGAVVRALMQASQSGDPSQKLAGLVVLGTGSGTVHEQLQTALDEAETAGIRVFYASRVGALSGGDFDGLNAVKIRIRLMLELAAETGVGPR</sequence>
<dbReference type="AlphaFoldDB" id="E6PS02"/>
<evidence type="ECO:0000313" key="4">
    <source>
        <dbReference type="EMBL" id="CBH97708.1"/>
    </source>
</evidence>
<dbReference type="PROSITE" id="PS51732">
    <property type="entry name" value="ASN_GLN_ASE_3"/>
    <property type="match status" value="1"/>
</dbReference>
<keyword evidence="2 4" id="KW-0378">Hydrolase</keyword>
<evidence type="ECO:0000256" key="1">
    <source>
        <dbReference type="ARBA" id="ARBA00010518"/>
    </source>
</evidence>
<dbReference type="Gene3D" id="3.40.50.1170">
    <property type="entry name" value="L-asparaginase, N-terminal domain"/>
    <property type="match status" value="1"/>
</dbReference>
<feature type="domain" description="L-asparaginase N-terminal" evidence="3">
    <location>
        <begin position="2"/>
        <end position="190"/>
    </location>
</feature>
<dbReference type="Pfam" id="PF00710">
    <property type="entry name" value="Asparaginase"/>
    <property type="match status" value="1"/>
</dbReference>
<dbReference type="GO" id="GO:0004067">
    <property type="term" value="F:asparaginase activity"/>
    <property type="evidence" value="ECO:0007669"/>
    <property type="project" value="UniProtKB-EC"/>
</dbReference>
<accession>E6PS02</accession>
<organism evidence="4">
    <name type="scientific">mine drainage metagenome</name>
    <dbReference type="NCBI Taxonomy" id="410659"/>
    <lineage>
        <taxon>unclassified sequences</taxon>
        <taxon>metagenomes</taxon>
        <taxon>ecological metagenomes</taxon>
    </lineage>
</organism>
<dbReference type="InterPro" id="IPR037152">
    <property type="entry name" value="L-asparaginase_N_sf"/>
</dbReference>
<dbReference type="PIRSF" id="PIRSF001220">
    <property type="entry name" value="L-ASNase_gatD"/>
    <property type="match status" value="1"/>
</dbReference>
<dbReference type="InterPro" id="IPR027473">
    <property type="entry name" value="L-asparaginase_C"/>
</dbReference>
<dbReference type="FunFam" id="3.40.50.1170:FF:000001">
    <property type="entry name" value="L-asparaginase 2"/>
    <property type="match status" value="1"/>
</dbReference>
<dbReference type="SFLD" id="SFLDS00057">
    <property type="entry name" value="Glutaminase/Asparaginase"/>
    <property type="match status" value="1"/>
</dbReference>
<comment type="caution">
    <text evidence="4">The sequence shown here is derived from an EMBL/GenBank/DDBJ whole genome shotgun (WGS) entry which is preliminary data.</text>
</comment>
<dbReference type="Gene3D" id="3.40.50.40">
    <property type="match status" value="1"/>
</dbReference>
<dbReference type="EMBL" id="CABM01000047">
    <property type="protein sequence ID" value="CBH97708.1"/>
    <property type="molecule type" value="Genomic_DNA"/>
</dbReference>
<name>E6PS02_9ZZZZ</name>
<evidence type="ECO:0000256" key="2">
    <source>
        <dbReference type="ARBA" id="ARBA00022801"/>
    </source>
</evidence>
<dbReference type="PIRSF" id="PIRSF500176">
    <property type="entry name" value="L_ASNase"/>
    <property type="match status" value="1"/>
</dbReference>